<dbReference type="PANTHER" id="PTHR30485:SF2">
    <property type="entry name" value="BLL0597 PROTEIN"/>
    <property type="match status" value="1"/>
</dbReference>
<dbReference type="SUPFAM" id="SSF81342">
    <property type="entry name" value="Transmembrane di-heme cytochromes"/>
    <property type="match status" value="1"/>
</dbReference>
<dbReference type="GO" id="GO:0022904">
    <property type="term" value="P:respiratory electron transport chain"/>
    <property type="evidence" value="ECO:0007669"/>
    <property type="project" value="InterPro"/>
</dbReference>
<accession>A0A328AUU9</accession>
<dbReference type="RefSeq" id="WP_111455661.1">
    <property type="nucleotide sequence ID" value="NZ_QFYP01000001.1"/>
</dbReference>
<evidence type="ECO:0000256" key="2">
    <source>
        <dbReference type="ARBA" id="ARBA00022475"/>
    </source>
</evidence>
<organism evidence="8 9">
    <name type="scientific">Phenylobacterium hankyongense</name>
    <dbReference type="NCBI Taxonomy" id="1813876"/>
    <lineage>
        <taxon>Bacteria</taxon>
        <taxon>Pseudomonadati</taxon>
        <taxon>Pseudomonadota</taxon>
        <taxon>Alphaproteobacteria</taxon>
        <taxon>Caulobacterales</taxon>
        <taxon>Caulobacteraceae</taxon>
        <taxon>Phenylobacterium</taxon>
    </lineage>
</organism>
<evidence type="ECO:0000259" key="7">
    <source>
        <dbReference type="Pfam" id="PF01292"/>
    </source>
</evidence>
<dbReference type="OrthoDB" id="196472at2"/>
<evidence type="ECO:0000256" key="1">
    <source>
        <dbReference type="ARBA" id="ARBA00004651"/>
    </source>
</evidence>
<feature type="transmembrane region" description="Helical" evidence="6">
    <location>
        <begin position="50"/>
        <end position="68"/>
    </location>
</feature>
<keyword evidence="5 6" id="KW-0472">Membrane</keyword>
<evidence type="ECO:0000256" key="3">
    <source>
        <dbReference type="ARBA" id="ARBA00022692"/>
    </source>
</evidence>
<keyword evidence="4 6" id="KW-1133">Transmembrane helix</keyword>
<dbReference type="InterPro" id="IPR016174">
    <property type="entry name" value="Di-haem_cyt_TM"/>
</dbReference>
<comment type="caution">
    <text evidence="8">The sequence shown here is derived from an EMBL/GenBank/DDBJ whole genome shotgun (WGS) entry which is preliminary data.</text>
</comment>
<evidence type="ECO:0000256" key="6">
    <source>
        <dbReference type="SAM" id="Phobius"/>
    </source>
</evidence>
<dbReference type="InterPro" id="IPR011577">
    <property type="entry name" value="Cyt_b561_bac/Ni-Hgenase"/>
</dbReference>
<gene>
    <name evidence="8" type="ORF">DJ021_00470</name>
</gene>
<dbReference type="GO" id="GO:0009055">
    <property type="term" value="F:electron transfer activity"/>
    <property type="evidence" value="ECO:0007669"/>
    <property type="project" value="InterPro"/>
</dbReference>
<feature type="transmembrane region" description="Helical" evidence="6">
    <location>
        <begin position="155"/>
        <end position="177"/>
    </location>
</feature>
<proteinExistence type="predicted"/>
<feature type="transmembrane region" description="Helical" evidence="6">
    <location>
        <begin position="198"/>
        <end position="221"/>
    </location>
</feature>
<sequence length="227" mass="24465">MAAADPAGAAVRARLWDAPTRIVHWALAALIAFSWWAGETGHMDWHRWSGYAVLGLLAFRLAWGFAGSGSARFASFVRGPGATLAYLKTLPSRTRTDVPGHNPLGAWSVLALLAVSVVQVVTGLFAVDVDGLESGPLSDRVDFDTGRLFAAWHHWSFSALQALVVLHVAAVVFYLAYKRSNLIGPMITGRRRFAADPALSFAPAWRAVLIAVLAAAFAWWVSKGLSL</sequence>
<dbReference type="InterPro" id="IPR051542">
    <property type="entry name" value="Hydrogenase_cytochrome"/>
</dbReference>
<evidence type="ECO:0000256" key="4">
    <source>
        <dbReference type="ARBA" id="ARBA00022989"/>
    </source>
</evidence>
<dbReference type="PANTHER" id="PTHR30485">
    <property type="entry name" value="NI/FE-HYDROGENASE 1 B-TYPE CYTOCHROME SUBUNIT"/>
    <property type="match status" value="1"/>
</dbReference>
<evidence type="ECO:0000256" key="5">
    <source>
        <dbReference type="ARBA" id="ARBA00023136"/>
    </source>
</evidence>
<reference evidence="9" key="1">
    <citation type="submission" date="2018-05" db="EMBL/GenBank/DDBJ databases">
        <authorList>
            <person name="Li X."/>
        </authorList>
    </citation>
    <scope>NUCLEOTIDE SEQUENCE [LARGE SCALE GENOMIC DNA]</scope>
    <source>
        <strain evidence="9">HKS-05</strain>
    </source>
</reference>
<dbReference type="EMBL" id="QFYP01000001">
    <property type="protein sequence ID" value="RAK58389.1"/>
    <property type="molecule type" value="Genomic_DNA"/>
</dbReference>
<comment type="subcellular location">
    <subcellularLocation>
        <location evidence="1">Cell membrane</location>
        <topology evidence="1">Multi-pass membrane protein</topology>
    </subcellularLocation>
</comment>
<feature type="transmembrane region" description="Helical" evidence="6">
    <location>
        <begin position="22"/>
        <end position="38"/>
    </location>
</feature>
<evidence type="ECO:0000313" key="9">
    <source>
        <dbReference type="Proteomes" id="UP000249842"/>
    </source>
</evidence>
<feature type="domain" description="Cytochrome b561 bacterial/Ni-hydrogenase" evidence="7">
    <location>
        <begin position="16"/>
        <end position="189"/>
    </location>
</feature>
<dbReference type="Proteomes" id="UP000249842">
    <property type="component" value="Unassembled WGS sequence"/>
</dbReference>
<dbReference type="Pfam" id="PF01292">
    <property type="entry name" value="Ni_hydr_CYTB"/>
    <property type="match status" value="1"/>
</dbReference>
<name>A0A328AUU9_9CAUL</name>
<dbReference type="GO" id="GO:0020037">
    <property type="term" value="F:heme binding"/>
    <property type="evidence" value="ECO:0007669"/>
    <property type="project" value="TreeGrafter"/>
</dbReference>
<keyword evidence="9" id="KW-1185">Reference proteome</keyword>
<protein>
    <submittedName>
        <fullName evidence="8">Ni/Fe-hydrogenase 1 b-type cytochrome subunit</fullName>
    </submittedName>
</protein>
<keyword evidence="3 6" id="KW-0812">Transmembrane</keyword>
<dbReference type="GO" id="GO:0005886">
    <property type="term" value="C:plasma membrane"/>
    <property type="evidence" value="ECO:0007669"/>
    <property type="project" value="UniProtKB-SubCell"/>
</dbReference>
<evidence type="ECO:0000313" key="8">
    <source>
        <dbReference type="EMBL" id="RAK58389.1"/>
    </source>
</evidence>
<feature type="transmembrane region" description="Helical" evidence="6">
    <location>
        <begin position="104"/>
        <end position="127"/>
    </location>
</feature>
<dbReference type="AlphaFoldDB" id="A0A328AUU9"/>
<dbReference type="Gene3D" id="1.20.950.20">
    <property type="entry name" value="Transmembrane di-heme cytochromes, Chain C"/>
    <property type="match status" value="1"/>
</dbReference>
<keyword evidence="2" id="KW-1003">Cell membrane</keyword>